<protein>
    <recommendedName>
        <fullName evidence="7">Ion transport domain-containing protein</fullName>
    </recommendedName>
</protein>
<feature type="transmembrane region" description="Helical" evidence="6">
    <location>
        <begin position="185"/>
        <end position="204"/>
    </location>
</feature>
<gene>
    <name evidence="8" type="ORF">BgAZ_104760</name>
</gene>
<evidence type="ECO:0000313" key="8">
    <source>
        <dbReference type="EMBL" id="KAK1444570.1"/>
    </source>
</evidence>
<proteinExistence type="predicted"/>
<feature type="transmembrane region" description="Helical" evidence="6">
    <location>
        <begin position="225"/>
        <end position="247"/>
    </location>
</feature>
<evidence type="ECO:0000256" key="3">
    <source>
        <dbReference type="ARBA" id="ARBA00022989"/>
    </source>
</evidence>
<evidence type="ECO:0000259" key="7">
    <source>
        <dbReference type="Pfam" id="PF00520"/>
    </source>
</evidence>
<feature type="domain" description="Ion transport" evidence="7">
    <location>
        <begin position="195"/>
        <end position="430"/>
    </location>
</feature>
<comment type="subcellular location">
    <subcellularLocation>
        <location evidence="1">Membrane</location>
        <topology evidence="1">Multi-pass membrane protein</topology>
    </subcellularLocation>
</comment>
<feature type="compositionally biased region" description="Polar residues" evidence="5">
    <location>
        <begin position="11"/>
        <end position="27"/>
    </location>
</feature>
<accession>A0AAD8PFP2</accession>
<keyword evidence="4 6" id="KW-0472">Membrane</keyword>
<dbReference type="PANTHER" id="PTHR10037:SF62">
    <property type="entry name" value="SODIUM CHANNEL PROTEIN 60E"/>
    <property type="match status" value="1"/>
</dbReference>
<evidence type="ECO:0000256" key="5">
    <source>
        <dbReference type="SAM" id="MobiDB-lite"/>
    </source>
</evidence>
<feature type="region of interest" description="Disordered" evidence="5">
    <location>
        <begin position="1"/>
        <end position="27"/>
    </location>
</feature>
<evidence type="ECO:0000256" key="2">
    <source>
        <dbReference type="ARBA" id="ARBA00022692"/>
    </source>
</evidence>
<dbReference type="GO" id="GO:0005248">
    <property type="term" value="F:voltage-gated sodium channel activity"/>
    <property type="evidence" value="ECO:0007669"/>
    <property type="project" value="TreeGrafter"/>
</dbReference>
<name>A0AAD8PFP2_BABGI</name>
<comment type="caution">
    <text evidence="8">The sequence shown here is derived from an EMBL/GenBank/DDBJ whole genome shotgun (WGS) entry which is preliminary data.</text>
</comment>
<dbReference type="AlphaFoldDB" id="A0AAD8PFP2"/>
<evidence type="ECO:0000313" key="9">
    <source>
        <dbReference type="Proteomes" id="UP001230268"/>
    </source>
</evidence>
<dbReference type="Gene3D" id="1.10.287.70">
    <property type="match status" value="1"/>
</dbReference>
<dbReference type="SUPFAM" id="SSF81324">
    <property type="entry name" value="Voltage-gated potassium channels"/>
    <property type="match status" value="1"/>
</dbReference>
<evidence type="ECO:0000256" key="6">
    <source>
        <dbReference type="SAM" id="Phobius"/>
    </source>
</evidence>
<dbReference type="PANTHER" id="PTHR10037">
    <property type="entry name" value="VOLTAGE-GATED CATION CHANNEL CALCIUM AND SODIUM"/>
    <property type="match status" value="1"/>
</dbReference>
<dbReference type="Proteomes" id="UP001230268">
    <property type="component" value="Unassembled WGS sequence"/>
</dbReference>
<feature type="transmembrane region" description="Helical" evidence="6">
    <location>
        <begin position="399"/>
        <end position="421"/>
    </location>
</feature>
<feature type="transmembrane region" description="Helical" evidence="6">
    <location>
        <begin position="330"/>
        <end position="352"/>
    </location>
</feature>
<keyword evidence="2 6" id="KW-0812">Transmembrane</keyword>
<keyword evidence="3 6" id="KW-1133">Transmembrane helix</keyword>
<keyword evidence="9" id="KW-1185">Reference proteome</keyword>
<dbReference type="GO" id="GO:0001518">
    <property type="term" value="C:voltage-gated sodium channel complex"/>
    <property type="evidence" value="ECO:0007669"/>
    <property type="project" value="TreeGrafter"/>
</dbReference>
<organism evidence="8 9">
    <name type="scientific">Babesia gibsoni</name>
    <dbReference type="NCBI Taxonomy" id="33632"/>
    <lineage>
        <taxon>Eukaryota</taxon>
        <taxon>Sar</taxon>
        <taxon>Alveolata</taxon>
        <taxon>Apicomplexa</taxon>
        <taxon>Aconoidasida</taxon>
        <taxon>Piroplasmida</taxon>
        <taxon>Babesiidae</taxon>
        <taxon>Babesia</taxon>
    </lineage>
</organism>
<sequence length="790" mass="88892">MEDSKAYPEGQSVNNTPSDSSLRSVSIRPQDTARVYTTDFTAVIDGAGVPFGREDTRFPEEGCYFICNEGDNTITMRRGNNDSCVVHIDDFTLPRRGYNISFKQVNSMGHAKTPTHNLETNSSARRSMTDEGILAKLKTKTDLASTRTMRYSGTTVLNASKYRKEFMMITKRDEDTSTKFCDSRAYHLCYIGILITYGILLGLSTSLDWNNISETWLRAIFTLRYVFTAIFAVDLAINLCSHGFSILFDKPELLIDTLLLICETGTLLYLTTKLSRDFNFKSMPTDTWRSLIKQAKLSSCISMVRLYKICVMCQPLSSLSKGIALSIRSLLWTAVFVLLVIYGCAIFTTWVFTDVDDATMYEYWGTLPRSMYTLFTILTLEGWNDVSDNTAVFYPYSKLFFVLFVSFATLTVMNVVTGIILDTFLTVNEKLTGERATRGKCKRNIVITKIVTDALNSKKNNGAGDSFMPFERKFTCYPNAGFRRTATNSIEHTSDVPSANINASDSWSLQRIGRNVGNMFRQLQGKTSRLFNTGRDDLNETVDDLQDRRHQYRINNVNTHNEGDGYHCTPGNTQIPIHVEAGSRGKENKCQYKPKVRTTVPRITEECSILNELIDKDTAAEAEPNPSFSVDEVSRNLQEGKSLEGYDSPFVPSKAPSYRETIFNAFSKMTTGVDSSILDAPYTNGIIDMTDKDPFTFLSDPVMAKALRLAGVPMYQAYEVLNLYYSNELYKLTVAEFAGACDRLTGNASNRDILSFELAMTRRLDVIEAALEQFGSKVEALTKELARRKN</sequence>
<dbReference type="InterPro" id="IPR005821">
    <property type="entry name" value="Ion_trans_dom"/>
</dbReference>
<evidence type="ECO:0000256" key="4">
    <source>
        <dbReference type="ARBA" id="ARBA00023136"/>
    </source>
</evidence>
<evidence type="ECO:0000256" key="1">
    <source>
        <dbReference type="ARBA" id="ARBA00004141"/>
    </source>
</evidence>
<dbReference type="InterPro" id="IPR043203">
    <property type="entry name" value="VGCC_Ca_Na"/>
</dbReference>
<dbReference type="Pfam" id="PF00520">
    <property type="entry name" value="Ion_trans"/>
    <property type="match status" value="1"/>
</dbReference>
<reference evidence="8" key="1">
    <citation type="submission" date="2023-08" db="EMBL/GenBank/DDBJ databases">
        <title>Draft sequence of the Babesia gibsoni genome.</title>
        <authorList>
            <person name="Yamagishi J.Y."/>
            <person name="Xuan X.X."/>
        </authorList>
    </citation>
    <scope>NUCLEOTIDE SEQUENCE</scope>
    <source>
        <strain evidence="8">Azabu</strain>
    </source>
</reference>
<dbReference type="EMBL" id="JAVEPI010000001">
    <property type="protein sequence ID" value="KAK1444570.1"/>
    <property type="molecule type" value="Genomic_DNA"/>
</dbReference>